<keyword evidence="6 7" id="KW-0862">Zinc</keyword>
<dbReference type="SMART" id="SM00184">
    <property type="entry name" value="RING"/>
    <property type="match status" value="1"/>
</dbReference>
<keyword evidence="4" id="KW-0677">Repeat</keyword>
<comment type="caution">
    <text evidence="12">The sequence shown here is derived from an EMBL/GenBank/DDBJ whole genome shotgun (WGS) entry which is preliminary data.</text>
</comment>
<accession>A0ABN8NEC4</accession>
<evidence type="ECO:0000259" key="10">
    <source>
        <dbReference type="PROSITE" id="PS50144"/>
    </source>
</evidence>
<dbReference type="SMART" id="SM00061">
    <property type="entry name" value="MATH"/>
    <property type="match status" value="1"/>
</dbReference>
<feature type="domain" description="RING-type" evidence="9">
    <location>
        <begin position="21"/>
        <end position="62"/>
    </location>
</feature>
<feature type="coiled-coil region" evidence="8">
    <location>
        <begin position="238"/>
        <end position="307"/>
    </location>
</feature>
<evidence type="ECO:0000313" key="13">
    <source>
        <dbReference type="Proteomes" id="UP001159405"/>
    </source>
</evidence>
<feature type="domain" description="TRAF-type" evidence="11">
    <location>
        <begin position="164"/>
        <end position="219"/>
    </location>
</feature>
<dbReference type="PANTHER" id="PTHR10131:SF153">
    <property type="entry name" value="RING-TYPE DOMAIN-CONTAINING PROTEIN"/>
    <property type="match status" value="1"/>
</dbReference>
<dbReference type="Pfam" id="PF21363">
    <property type="entry name" value="TRAF3_RING"/>
    <property type="match status" value="1"/>
</dbReference>
<dbReference type="Pfam" id="PF21355">
    <property type="entry name" value="TRAF-mep_MATH"/>
    <property type="match status" value="1"/>
</dbReference>
<dbReference type="InterPro" id="IPR001841">
    <property type="entry name" value="Znf_RING"/>
</dbReference>
<keyword evidence="2" id="KW-0963">Cytoplasm</keyword>
<evidence type="ECO:0000256" key="1">
    <source>
        <dbReference type="ARBA" id="ARBA00004496"/>
    </source>
</evidence>
<dbReference type="SUPFAM" id="SSF57850">
    <property type="entry name" value="RING/U-box"/>
    <property type="match status" value="1"/>
</dbReference>
<feature type="zinc finger region" description="TRAF-type" evidence="7">
    <location>
        <begin position="107"/>
        <end position="162"/>
    </location>
</feature>
<dbReference type="InterPro" id="IPR002083">
    <property type="entry name" value="MATH/TRAF_dom"/>
</dbReference>
<comment type="subcellular location">
    <subcellularLocation>
        <location evidence="1">Cytoplasm</location>
    </subcellularLocation>
</comment>
<feature type="domain" description="TRAF-type" evidence="11">
    <location>
        <begin position="107"/>
        <end position="162"/>
    </location>
</feature>
<dbReference type="PROSITE" id="PS50089">
    <property type="entry name" value="ZF_RING_2"/>
    <property type="match status" value="1"/>
</dbReference>
<dbReference type="InterPro" id="IPR049440">
    <property type="entry name" value="TRAF3/5_RING"/>
</dbReference>
<dbReference type="EMBL" id="CALNXK010000018">
    <property type="protein sequence ID" value="CAH3106058.1"/>
    <property type="molecule type" value="Genomic_DNA"/>
</dbReference>
<keyword evidence="5 7" id="KW-0863">Zinc-finger</keyword>
<evidence type="ECO:0000259" key="11">
    <source>
        <dbReference type="PROSITE" id="PS50145"/>
    </source>
</evidence>
<dbReference type="PROSITE" id="PS00518">
    <property type="entry name" value="ZF_RING_1"/>
    <property type="match status" value="1"/>
</dbReference>
<evidence type="ECO:0000256" key="8">
    <source>
        <dbReference type="SAM" id="Coils"/>
    </source>
</evidence>
<evidence type="ECO:0000256" key="5">
    <source>
        <dbReference type="ARBA" id="ARBA00022771"/>
    </source>
</evidence>
<reference evidence="12 13" key="1">
    <citation type="submission" date="2022-05" db="EMBL/GenBank/DDBJ databases">
        <authorList>
            <consortium name="Genoscope - CEA"/>
            <person name="William W."/>
        </authorList>
    </citation>
    <scope>NUCLEOTIDE SEQUENCE [LARGE SCALE GENOMIC DNA]</scope>
</reference>
<proteinExistence type="predicted"/>
<keyword evidence="13" id="KW-1185">Reference proteome</keyword>
<dbReference type="Gene3D" id="3.30.40.10">
    <property type="entry name" value="Zinc/RING finger domain, C3HC4 (zinc finger)"/>
    <property type="match status" value="3"/>
</dbReference>
<dbReference type="SUPFAM" id="SSF49599">
    <property type="entry name" value="TRAF domain-like"/>
    <property type="match status" value="3"/>
</dbReference>
<dbReference type="Gene3D" id="2.60.210.10">
    <property type="entry name" value="Apoptosis, Tumor Necrosis Factor Receptor Associated Protein 2, Chain A"/>
    <property type="match status" value="1"/>
</dbReference>
<evidence type="ECO:0000256" key="4">
    <source>
        <dbReference type="ARBA" id="ARBA00022737"/>
    </source>
</evidence>
<evidence type="ECO:0000256" key="2">
    <source>
        <dbReference type="ARBA" id="ARBA00022490"/>
    </source>
</evidence>
<dbReference type="InterPro" id="IPR001293">
    <property type="entry name" value="Znf_TRAF"/>
</dbReference>
<gene>
    <name evidence="12" type="ORF">PLOB_00013622</name>
</gene>
<feature type="domain" description="MATH" evidence="10">
    <location>
        <begin position="400"/>
        <end position="545"/>
    </location>
</feature>
<sequence>MSHSRNVVEFVVGGLEKRYKCIQCHNVLQDPVQSSCGHRFCWSCLDDILKQKPPGEAKCPDDGEVLKREEVFKDKCAQKEILALECYCPNKSLGCLWTGLLAYLQDHDAECSYTKVKCLYSNLGCNVVILRHQLAKHVENDCVYKVTECPYCRVGYPGVKMREHLEECGKFPVKCPHGCGESEILREHLAEHSISCPRAPTQCKFKSMGCEFEGPRDSLDEHLESFTTEHLMLCSNYVEKVTEEMRNLQLQLNASLAMNQTYEERLSLQNEALVLNRQTLSTHQMKLTKVEENLSEQRTSIDEIRQQLTTELNSRENTTAGLNMVDIIRRLDFQDERLAVLGEDVRRLNQAPARPRYAASASAGGSDHRFDRVEHSLALHEIQLADQDLKLQIMETTSYDGIFLWKIDEFQRRFREAVDGKTISIYSPPFYTARYGYKLCVRAYLNGDGPMGKGKYLSLFIVVMRGEYDGLLSWPFRQKITMKLLDQDRVSDVTESFRPDPNSSSFQKPRSDMNIASGCPTFCTHNLLRSRGYIRDDSIFIKIVVDPTGMPLYSQVTFK</sequence>
<dbReference type="Proteomes" id="UP001159405">
    <property type="component" value="Unassembled WGS sequence"/>
</dbReference>
<dbReference type="Pfam" id="PF02176">
    <property type="entry name" value="zf-TRAF"/>
    <property type="match status" value="1"/>
</dbReference>
<dbReference type="InterPro" id="IPR008974">
    <property type="entry name" value="TRAF-like"/>
</dbReference>
<dbReference type="PROSITE" id="PS50144">
    <property type="entry name" value="MATH"/>
    <property type="match status" value="1"/>
</dbReference>
<evidence type="ECO:0000256" key="6">
    <source>
        <dbReference type="ARBA" id="ARBA00022833"/>
    </source>
</evidence>
<dbReference type="InterPro" id="IPR049342">
    <property type="entry name" value="TRAF1-6_MATH_dom"/>
</dbReference>
<keyword evidence="8" id="KW-0175">Coiled coil</keyword>
<protein>
    <recommendedName>
        <fullName evidence="14">TNF receptor-associated factor</fullName>
    </recommendedName>
</protein>
<evidence type="ECO:0000256" key="3">
    <source>
        <dbReference type="ARBA" id="ARBA00022723"/>
    </source>
</evidence>
<keyword evidence="3 7" id="KW-0479">Metal-binding</keyword>
<dbReference type="PANTHER" id="PTHR10131">
    <property type="entry name" value="TNF RECEPTOR ASSOCIATED FACTOR"/>
    <property type="match status" value="1"/>
</dbReference>
<evidence type="ECO:0000259" key="9">
    <source>
        <dbReference type="PROSITE" id="PS50089"/>
    </source>
</evidence>
<organism evidence="12 13">
    <name type="scientific">Porites lobata</name>
    <dbReference type="NCBI Taxonomy" id="104759"/>
    <lineage>
        <taxon>Eukaryota</taxon>
        <taxon>Metazoa</taxon>
        <taxon>Cnidaria</taxon>
        <taxon>Anthozoa</taxon>
        <taxon>Hexacorallia</taxon>
        <taxon>Scleractinia</taxon>
        <taxon>Fungiina</taxon>
        <taxon>Poritidae</taxon>
        <taxon>Porites</taxon>
    </lineage>
</organism>
<evidence type="ECO:0000313" key="12">
    <source>
        <dbReference type="EMBL" id="CAH3106058.1"/>
    </source>
</evidence>
<evidence type="ECO:0008006" key="14">
    <source>
        <dbReference type="Google" id="ProtNLM"/>
    </source>
</evidence>
<dbReference type="PIRSF" id="PIRSF015614">
    <property type="entry name" value="TRAF"/>
    <property type="match status" value="1"/>
</dbReference>
<dbReference type="SUPFAM" id="SSF57953">
    <property type="entry name" value="Trimerization domain of TRAF"/>
    <property type="match status" value="1"/>
</dbReference>
<dbReference type="InterPro" id="IPR013083">
    <property type="entry name" value="Znf_RING/FYVE/PHD"/>
</dbReference>
<name>A0ABN8NEC4_9CNID</name>
<feature type="zinc finger region" description="TRAF-type" evidence="7">
    <location>
        <begin position="164"/>
        <end position="219"/>
    </location>
</feature>
<dbReference type="InterPro" id="IPR017907">
    <property type="entry name" value="Znf_RING_CS"/>
</dbReference>
<evidence type="ECO:0000256" key="7">
    <source>
        <dbReference type="PROSITE-ProRule" id="PRU00207"/>
    </source>
</evidence>
<dbReference type="InterPro" id="IPR012227">
    <property type="entry name" value="TNF_rcpt-assoc_TRAF_met"/>
</dbReference>
<dbReference type="PROSITE" id="PS50145">
    <property type="entry name" value="ZF_TRAF"/>
    <property type="match status" value="2"/>
</dbReference>